<sequence length="103" mass="12276">LDTRTVYICINIPGETSWVKEILRHQYNFKILHGKMHVLEESYEYSKNKRAKVDDGESSTQQSRMQKRWFIKVIIQKVVILLMLKNFNRRNLNSCTPEAYLLS</sequence>
<keyword evidence="2" id="KW-1185">Reference proteome</keyword>
<dbReference type="Proteomes" id="UP000055024">
    <property type="component" value="Unassembled WGS sequence"/>
</dbReference>
<dbReference type="OrthoDB" id="329666at2759"/>
<organism evidence="1 2">
    <name type="scientific">Trichinella zimbabwensis</name>
    <dbReference type="NCBI Taxonomy" id="268475"/>
    <lineage>
        <taxon>Eukaryota</taxon>
        <taxon>Metazoa</taxon>
        <taxon>Ecdysozoa</taxon>
        <taxon>Nematoda</taxon>
        <taxon>Enoplea</taxon>
        <taxon>Dorylaimia</taxon>
        <taxon>Trichinellida</taxon>
        <taxon>Trichinellidae</taxon>
        <taxon>Trichinella</taxon>
    </lineage>
</organism>
<gene>
    <name evidence="1" type="ORF">T11_14059</name>
</gene>
<proteinExistence type="predicted"/>
<reference evidence="1 2" key="1">
    <citation type="submission" date="2015-01" db="EMBL/GenBank/DDBJ databases">
        <title>Evolution of Trichinella species and genotypes.</title>
        <authorList>
            <person name="Korhonen P.K."/>
            <person name="Edoardo P."/>
            <person name="Giuseppe L.R."/>
            <person name="Gasser R.B."/>
        </authorList>
    </citation>
    <scope>NUCLEOTIDE SEQUENCE [LARGE SCALE GENOMIC DNA]</scope>
    <source>
        <strain evidence="1">ISS1029</strain>
    </source>
</reference>
<protein>
    <submittedName>
        <fullName evidence="1">Uncharacterized protein</fullName>
    </submittedName>
</protein>
<name>A0A0V1GFM7_9BILA</name>
<accession>A0A0V1GFM7</accession>
<comment type="caution">
    <text evidence="1">The sequence shown here is derived from an EMBL/GenBank/DDBJ whole genome shotgun (WGS) entry which is preliminary data.</text>
</comment>
<dbReference type="AlphaFoldDB" id="A0A0V1GFM7"/>
<evidence type="ECO:0000313" key="2">
    <source>
        <dbReference type="Proteomes" id="UP000055024"/>
    </source>
</evidence>
<evidence type="ECO:0000313" key="1">
    <source>
        <dbReference type="EMBL" id="KRY97067.1"/>
    </source>
</evidence>
<feature type="non-terminal residue" evidence="1">
    <location>
        <position position="1"/>
    </location>
</feature>
<dbReference type="EMBL" id="JYDP01002323">
    <property type="protein sequence ID" value="KRY97067.1"/>
    <property type="molecule type" value="Genomic_DNA"/>
</dbReference>